<dbReference type="OrthoDB" id="9968759at2"/>
<dbReference type="Gene3D" id="2.60.40.1080">
    <property type="match status" value="1"/>
</dbReference>
<dbReference type="RefSeq" id="WP_156005332.1">
    <property type="nucleotide sequence ID" value="NZ_CP046276.1"/>
</dbReference>
<evidence type="ECO:0000313" key="3">
    <source>
        <dbReference type="Proteomes" id="UP000424468"/>
    </source>
</evidence>
<name>A0A6I6CBB1_9MOLU</name>
<dbReference type="KEGG" id="stab:STABA_v1c00450"/>
<dbReference type="AlphaFoldDB" id="A0A6I6CBB1"/>
<feature type="chain" id="PRO_5026074871" description="Lipoprotein" evidence="1">
    <location>
        <begin position="22"/>
        <end position="213"/>
    </location>
</feature>
<gene>
    <name evidence="2" type="ORF">STABA_v1c00450</name>
</gene>
<dbReference type="NCBIfam" id="NF038029">
    <property type="entry name" value="LP_plasma"/>
    <property type="match status" value="1"/>
</dbReference>
<evidence type="ECO:0008006" key="4">
    <source>
        <dbReference type="Google" id="ProtNLM"/>
    </source>
</evidence>
<evidence type="ECO:0000256" key="1">
    <source>
        <dbReference type="SAM" id="SignalP"/>
    </source>
</evidence>
<organism evidence="2 3">
    <name type="scientific">Spiroplasma tabanidicola</name>
    <dbReference type="NCBI Taxonomy" id="324079"/>
    <lineage>
        <taxon>Bacteria</taxon>
        <taxon>Bacillati</taxon>
        <taxon>Mycoplasmatota</taxon>
        <taxon>Mollicutes</taxon>
        <taxon>Entomoplasmatales</taxon>
        <taxon>Spiroplasmataceae</taxon>
        <taxon>Spiroplasma</taxon>
    </lineage>
</organism>
<accession>A0A6I6CBB1</accession>
<dbReference type="EMBL" id="CP046276">
    <property type="protein sequence ID" value="QGS51412.1"/>
    <property type="molecule type" value="Genomic_DNA"/>
</dbReference>
<evidence type="ECO:0000313" key="2">
    <source>
        <dbReference type="EMBL" id="QGS51412.1"/>
    </source>
</evidence>
<keyword evidence="3" id="KW-1185">Reference proteome</keyword>
<dbReference type="PROSITE" id="PS51257">
    <property type="entry name" value="PROKAR_LIPOPROTEIN"/>
    <property type="match status" value="1"/>
</dbReference>
<reference evidence="2 3" key="1">
    <citation type="submission" date="2019-11" db="EMBL/GenBank/DDBJ databases">
        <title>Complete genome sequence of Spiroplasma tabanidicola TAUS-1 (DSM 22603).</title>
        <authorList>
            <person name="Huang C.-T."/>
            <person name="Lin Y.-C."/>
            <person name="Kuo C.-H."/>
        </authorList>
    </citation>
    <scope>NUCLEOTIDE SEQUENCE [LARGE SCALE GENOMIC DNA]</scope>
    <source>
        <strain evidence="2 3">TAUS-1</strain>
    </source>
</reference>
<feature type="signal peptide" evidence="1">
    <location>
        <begin position="1"/>
        <end position="21"/>
    </location>
</feature>
<dbReference type="Proteomes" id="UP000424468">
    <property type="component" value="Chromosome"/>
</dbReference>
<proteinExistence type="predicted"/>
<keyword evidence="1" id="KW-0732">Signal</keyword>
<protein>
    <recommendedName>
        <fullName evidence="4">Lipoprotein</fullName>
    </recommendedName>
</protein>
<dbReference type="InterPro" id="IPR054816">
    <property type="entry name" value="Lipoprotein_mollicutes-type_CS"/>
</dbReference>
<sequence length="213" mass="23386">MKKLLSILGAVGLSAAGSSVAISCNFKGAKPPGFDINRNIKLQYGEEKVFNLTLKEKEPKKDTPIIVESSDIKIVSVISNIDKDTEGTGKFSITLKAISSGDANITIKYGEIYEDTISVKVGLKDKIDLSTIENKDLGKWSGSRDYPSDIEIVEKLNKVNLNLNLDYQEVEISAIVGKDKKLTSLITALETSINFKGNVTVTYEYSKNDKEEK</sequence>